<dbReference type="PANTHER" id="PTHR21575:SF12">
    <property type="entry name" value="PROTEIN HID1"/>
    <property type="match status" value="1"/>
</dbReference>
<sequence length="912" mass="100769">MVPVHLLKATVRQALLSNPTNLSTLIVTLSHHLFTIIPDKSFPHSANTSQQNLTKEVLNCIRVLGRILVVVYENEADARERRAQGLISEDQETFAEQYLWKTLPLDPHPPKSPNKVQESQQFTIQDSDDEADDQDIELDEGARAFQATVGSPPVDKTKEPERIKDPLTQAQVEAEKTADQGQDSQIEYLPCLVDRLFSCVVDLLFCAGFTLVDSVRSEQDDKINYVIWERGVGSTISIGSTPQLDRHKTEVLRFLLILLSSTIYTPPHLILAPVSPSSAIPNIPLNTLTHSLEKRLVLSLLCSLLNTSLAKPSSLAGTLGGSLGNLGVGGNLIGKAVEERRILVRMSMMTLLVALDYRAPTKAEGRETTGEGKDENAFRFFMSKLHRKEDFMFILEGIMGILREQFQAMNNYLPGPNKSLPYILETYILIWRLIDLNKRFKQYLLASGKSLDLMVYILVTSLEFKDDPSYHGLLRLLAYLLQTISAEPAFGKNLNQTIRMSVPSKWTVAGSAADFMIVSIYSIATTSGLNPLFPALTISISNVAPYLSNIGSQASERLLQLFKAFKAPGWLLADEGHPRLVYYLLEIFNGIIYHGLNENPNLVYAILRSHNEFQSLATFTLMSGLREIQRKKTLKAAAIEKAKPDGNGRSNSPRNGENEIEKVALLAQQSENDETQMLSDQPPSLSTIGANDPLMNDPIGNLSRNPPPPSQNQTPAKTPTQSREMSEKVRGKMRATNSTASLNTLSNPSGGVENEGRAEDEEELMRMAERGVGPNGFVPTQEWVTSWQKGLPLDPVLITISELLPKIQESQVLVGAPSEKVFGILKGIELGDVLPSRPPILARKFIWSPASSIWLTSLLWGDIYVASLSSLSSLNAGSIGAWKDTQVRLFGIKQAPIKERGVSRVLKMMGVV</sequence>
<feature type="compositionally biased region" description="Polar residues" evidence="1">
    <location>
        <begin position="114"/>
        <end position="125"/>
    </location>
</feature>
<dbReference type="Proteomes" id="UP000094043">
    <property type="component" value="Chromosome 4"/>
</dbReference>
<feature type="compositionally biased region" description="Polar residues" evidence="1">
    <location>
        <begin position="672"/>
        <end position="689"/>
    </location>
</feature>
<gene>
    <name evidence="2" type="ORF">L203_103277</name>
</gene>
<dbReference type="RefSeq" id="XP_066068778.1">
    <property type="nucleotide sequence ID" value="XM_066212681.1"/>
</dbReference>
<feature type="region of interest" description="Disordered" evidence="1">
    <location>
        <begin position="144"/>
        <end position="163"/>
    </location>
</feature>
<dbReference type="GO" id="GO:0005797">
    <property type="term" value="C:Golgi medial cisterna"/>
    <property type="evidence" value="ECO:0007669"/>
    <property type="project" value="TreeGrafter"/>
</dbReference>
<reference evidence="2" key="2">
    <citation type="journal article" date="2022" name="Elife">
        <title>Obligate sexual reproduction of a homothallic fungus closely related to the Cryptococcus pathogenic species complex.</title>
        <authorList>
            <person name="Passer A.R."/>
            <person name="Clancey S.A."/>
            <person name="Shea T."/>
            <person name="David-Palma M."/>
            <person name="Averette A.F."/>
            <person name="Boekhout T."/>
            <person name="Porcel B.M."/>
            <person name="Nowrousian M."/>
            <person name="Cuomo C.A."/>
            <person name="Sun S."/>
            <person name="Heitman J."/>
            <person name="Coelho M.A."/>
        </authorList>
    </citation>
    <scope>NUCLEOTIDE SEQUENCE</scope>
    <source>
        <strain evidence="2">CBS 7841</strain>
    </source>
</reference>
<dbReference type="KEGG" id="cdep:91087488"/>
<feature type="region of interest" description="Disordered" evidence="1">
    <location>
        <begin position="672"/>
        <end position="760"/>
    </location>
</feature>
<protein>
    <recommendedName>
        <fullName evidence="4">High-temperature-induced dauer-formation protein</fullName>
    </recommendedName>
</protein>
<evidence type="ECO:0008006" key="4">
    <source>
        <dbReference type="Google" id="ProtNLM"/>
    </source>
</evidence>
<dbReference type="AlphaFoldDB" id="A0AAJ8M1I4"/>
<evidence type="ECO:0000256" key="1">
    <source>
        <dbReference type="SAM" id="MobiDB-lite"/>
    </source>
</evidence>
<accession>A0AAJ8M1I4</accession>
<reference evidence="2" key="1">
    <citation type="submission" date="2016-06" db="EMBL/GenBank/DDBJ databases">
        <authorList>
            <person name="Cuomo C."/>
            <person name="Litvintseva A."/>
            <person name="Heitman J."/>
            <person name="Chen Y."/>
            <person name="Sun S."/>
            <person name="Springer D."/>
            <person name="Dromer F."/>
            <person name="Young S."/>
            <person name="Zeng Q."/>
            <person name="Chapman S."/>
            <person name="Gujja S."/>
            <person name="Saif S."/>
            <person name="Birren B."/>
        </authorList>
    </citation>
    <scope>NUCLEOTIDE SEQUENCE</scope>
    <source>
        <strain evidence="2">CBS 7841</strain>
    </source>
</reference>
<name>A0AAJ8M1I4_9TREE</name>
<dbReference type="GO" id="GO:0000138">
    <property type="term" value="C:Golgi trans cisterna"/>
    <property type="evidence" value="ECO:0007669"/>
    <property type="project" value="TreeGrafter"/>
</dbReference>
<dbReference type="Pfam" id="PF12722">
    <property type="entry name" value="Hid1"/>
    <property type="match status" value="2"/>
</dbReference>
<dbReference type="EMBL" id="CP143787">
    <property type="protein sequence ID" value="WVN88078.1"/>
    <property type="molecule type" value="Genomic_DNA"/>
</dbReference>
<reference evidence="2" key="3">
    <citation type="submission" date="2024-01" db="EMBL/GenBank/DDBJ databases">
        <authorList>
            <person name="Coelho M.A."/>
            <person name="David-Palma M."/>
            <person name="Shea T."/>
            <person name="Sun S."/>
            <person name="Cuomo C.A."/>
            <person name="Heitman J."/>
        </authorList>
    </citation>
    <scope>NUCLEOTIDE SEQUENCE</scope>
    <source>
        <strain evidence="2">CBS 7841</strain>
    </source>
</reference>
<keyword evidence="3" id="KW-1185">Reference proteome</keyword>
<dbReference type="GeneID" id="91087488"/>
<organism evidence="2 3">
    <name type="scientific">Cryptococcus depauperatus CBS 7841</name>
    <dbReference type="NCBI Taxonomy" id="1295531"/>
    <lineage>
        <taxon>Eukaryota</taxon>
        <taxon>Fungi</taxon>
        <taxon>Dikarya</taxon>
        <taxon>Basidiomycota</taxon>
        <taxon>Agaricomycotina</taxon>
        <taxon>Tremellomycetes</taxon>
        <taxon>Tremellales</taxon>
        <taxon>Cryptococcaceae</taxon>
        <taxon>Cryptococcus</taxon>
    </lineage>
</organism>
<dbReference type="GO" id="GO:0016020">
    <property type="term" value="C:membrane"/>
    <property type="evidence" value="ECO:0007669"/>
    <property type="project" value="TreeGrafter"/>
</dbReference>
<dbReference type="PANTHER" id="PTHR21575">
    <property type="entry name" value="PROTEIN HID1"/>
    <property type="match status" value="1"/>
</dbReference>
<feature type="region of interest" description="Disordered" evidence="1">
    <location>
        <begin position="103"/>
        <end position="133"/>
    </location>
</feature>
<evidence type="ECO:0000313" key="3">
    <source>
        <dbReference type="Proteomes" id="UP000094043"/>
    </source>
</evidence>
<evidence type="ECO:0000313" key="2">
    <source>
        <dbReference type="EMBL" id="WVN88078.1"/>
    </source>
</evidence>
<feature type="compositionally biased region" description="Polar residues" evidence="1">
    <location>
        <begin position="711"/>
        <end position="723"/>
    </location>
</feature>
<feature type="compositionally biased region" description="Polar residues" evidence="1">
    <location>
        <begin position="735"/>
        <end position="749"/>
    </location>
</feature>
<proteinExistence type="predicted"/>
<dbReference type="InterPro" id="IPR026705">
    <property type="entry name" value="Hid-1/Ecm30"/>
</dbReference>